<dbReference type="PROSITE" id="PS51257">
    <property type="entry name" value="PROKAR_LIPOPROTEIN"/>
    <property type="match status" value="1"/>
</dbReference>
<dbReference type="RefSeq" id="WP_074538397.1">
    <property type="nucleotide sequence ID" value="NZ_FNBD01000006.1"/>
</dbReference>
<sequence>MTAKQLPVVISIILLLTSCSKKLSNLEFEKSVAYEIFPALLDSVHYDRRIPPNFPPPPPPPVNIKNKDSTNLEWDETKLIAEYEKRRVELEKDTTKLVIAIVDSTYRIDEQTKKKFINFYKEYSIKLDTINNDTPYKINISDLKHNEKIILKYRSELPTSSKVWDEKYDFYLSGITGFSRIQFDQTKSYGILISGFGCGRLCGWSGIFFIRKIDGKWQIVKIEVTGIS</sequence>
<dbReference type="Proteomes" id="UP000182114">
    <property type="component" value="Unassembled WGS sequence"/>
</dbReference>
<organism evidence="1 2">
    <name type="scientific">Cellulophaga baltica</name>
    <dbReference type="NCBI Taxonomy" id="76594"/>
    <lineage>
        <taxon>Bacteria</taxon>
        <taxon>Pseudomonadati</taxon>
        <taxon>Bacteroidota</taxon>
        <taxon>Flavobacteriia</taxon>
        <taxon>Flavobacteriales</taxon>
        <taxon>Flavobacteriaceae</taxon>
        <taxon>Cellulophaga</taxon>
    </lineage>
</organism>
<evidence type="ECO:0000313" key="2">
    <source>
        <dbReference type="Proteomes" id="UP000182114"/>
    </source>
</evidence>
<evidence type="ECO:0000313" key="1">
    <source>
        <dbReference type="EMBL" id="SDE98475.1"/>
    </source>
</evidence>
<gene>
    <name evidence="1" type="ORF">SAMN04487992_1063</name>
</gene>
<reference evidence="2" key="1">
    <citation type="submission" date="2016-10" db="EMBL/GenBank/DDBJ databases">
        <authorList>
            <person name="Varghese N."/>
            <person name="Submissions S."/>
        </authorList>
    </citation>
    <scope>NUCLEOTIDE SEQUENCE [LARGE SCALE GENOMIC DNA]</scope>
    <source>
        <strain evidence="2">DSM 24729</strain>
    </source>
</reference>
<keyword evidence="2" id="KW-1185">Reference proteome</keyword>
<dbReference type="EMBL" id="FNBD01000006">
    <property type="protein sequence ID" value="SDE98475.1"/>
    <property type="molecule type" value="Genomic_DNA"/>
</dbReference>
<name>A0A1G7HDH4_9FLAO</name>
<dbReference type="AlphaFoldDB" id="A0A1G7HDH4"/>
<evidence type="ECO:0008006" key="3">
    <source>
        <dbReference type="Google" id="ProtNLM"/>
    </source>
</evidence>
<proteinExistence type="predicted"/>
<accession>A0A1G7HDH4</accession>
<protein>
    <recommendedName>
        <fullName evidence="3">Lipoprotein</fullName>
    </recommendedName>
</protein>